<dbReference type="SUPFAM" id="SSF52540">
    <property type="entry name" value="P-loop containing nucleoside triphosphate hydrolases"/>
    <property type="match status" value="1"/>
</dbReference>
<keyword evidence="2" id="KW-1185">Reference proteome</keyword>
<keyword evidence="1" id="KW-0418">Kinase</keyword>
<dbReference type="GO" id="GO:0016301">
    <property type="term" value="F:kinase activity"/>
    <property type="evidence" value="ECO:0007669"/>
    <property type="project" value="UniProtKB-KW"/>
</dbReference>
<comment type="caution">
    <text evidence="1">The sequence shown here is derived from an EMBL/GenBank/DDBJ whole genome shotgun (WGS) entry which is preliminary data.</text>
</comment>
<evidence type="ECO:0000313" key="2">
    <source>
        <dbReference type="Proteomes" id="UP000746595"/>
    </source>
</evidence>
<protein>
    <submittedName>
        <fullName evidence="1">Adenylate kinase</fullName>
    </submittedName>
</protein>
<evidence type="ECO:0000313" key="1">
    <source>
        <dbReference type="EMBL" id="NKG20636.1"/>
    </source>
</evidence>
<dbReference type="RefSeq" id="WP_168151518.1">
    <property type="nucleotide sequence ID" value="NZ_JAAWVT010000003.1"/>
</dbReference>
<dbReference type="EMBL" id="JAAWVT010000003">
    <property type="protein sequence ID" value="NKG20636.1"/>
    <property type="molecule type" value="Genomic_DNA"/>
</dbReference>
<reference evidence="1 2" key="1">
    <citation type="submission" date="2020-04" db="EMBL/GenBank/DDBJ databases">
        <title>Paeniglutamicibacter sp. ANT13_2, a novel actinomycete isolated from sediment in Antarctica.</title>
        <authorList>
            <person name="Sakdapetsiri C."/>
            <person name="Pinyakong O."/>
        </authorList>
    </citation>
    <scope>NUCLEOTIDE SEQUENCE [LARGE SCALE GENOMIC DNA]</scope>
    <source>
        <strain evidence="1 2">ANT13_2</strain>
    </source>
</reference>
<dbReference type="InterPro" id="IPR052922">
    <property type="entry name" value="Cytidylate_Kinase-2"/>
</dbReference>
<gene>
    <name evidence="1" type="ORF">HED64_07945</name>
</gene>
<proteinExistence type="predicted"/>
<keyword evidence="1" id="KW-0808">Transferase</keyword>
<dbReference type="Proteomes" id="UP000746595">
    <property type="component" value="Unassembled WGS sequence"/>
</dbReference>
<dbReference type="Gene3D" id="3.40.50.300">
    <property type="entry name" value="P-loop containing nucleotide triphosphate hydrolases"/>
    <property type="match status" value="1"/>
</dbReference>
<dbReference type="PANTHER" id="PTHR37816:SF1">
    <property type="entry name" value="TOXIN"/>
    <property type="match status" value="1"/>
</dbReference>
<organism evidence="1 2">
    <name type="scientific">Paeniglutamicibacter terrestris</name>
    <dbReference type="NCBI Taxonomy" id="2723403"/>
    <lineage>
        <taxon>Bacteria</taxon>
        <taxon>Bacillati</taxon>
        <taxon>Actinomycetota</taxon>
        <taxon>Actinomycetes</taxon>
        <taxon>Micrococcales</taxon>
        <taxon>Micrococcaceae</taxon>
        <taxon>Paeniglutamicibacter</taxon>
    </lineage>
</organism>
<name>A0ABX1G4W2_9MICC</name>
<sequence>MAKPVQRILCHGVTGSGKSTLARELGSILHYPVHLVDDEFGWLPGWVQRDVTEQKALAVAAAAAPVWVFDSAYGPYRRDIVERSDLVICLDYPRAISLFRLLLRTVKRIMRRELVCNGNIETWKRTVGKESILLWHFKSFAAKRRSMLELENRLGTDRVKRFVRPRDTKRWLAELAASQQGIDS</sequence>
<dbReference type="PANTHER" id="PTHR37816">
    <property type="entry name" value="YALI0E33011P"/>
    <property type="match status" value="1"/>
</dbReference>
<dbReference type="InterPro" id="IPR027417">
    <property type="entry name" value="P-loop_NTPase"/>
</dbReference>
<accession>A0ABX1G4W2</accession>